<feature type="chain" id="PRO_5038930030" evidence="1">
    <location>
        <begin position="34"/>
        <end position="205"/>
    </location>
</feature>
<evidence type="ECO:0000256" key="1">
    <source>
        <dbReference type="SAM" id="SignalP"/>
    </source>
</evidence>
<proteinExistence type="predicted"/>
<organism evidence="2 3">
    <name type="scientific">Roseburia intestinalis</name>
    <dbReference type="NCBI Taxonomy" id="166486"/>
    <lineage>
        <taxon>Bacteria</taxon>
        <taxon>Bacillati</taxon>
        <taxon>Bacillota</taxon>
        <taxon>Clostridia</taxon>
        <taxon>Lachnospirales</taxon>
        <taxon>Lachnospiraceae</taxon>
        <taxon>Roseburia</taxon>
    </lineage>
</organism>
<accession>A0A3R6B8I8</accession>
<evidence type="ECO:0000313" key="3">
    <source>
        <dbReference type="Proteomes" id="UP000283513"/>
    </source>
</evidence>
<dbReference type="AlphaFoldDB" id="A0A3R6B8I8"/>
<comment type="caution">
    <text evidence="2">The sequence shown here is derived from an EMBL/GenBank/DDBJ whole genome shotgun (WGS) entry which is preliminary data.</text>
</comment>
<gene>
    <name evidence="2" type="ORF">DW856_02095</name>
</gene>
<protein>
    <submittedName>
        <fullName evidence="2">Bacteriocin transport accessory protein</fullName>
    </submittedName>
</protein>
<name>A0A3R6B8I8_9FIRM</name>
<evidence type="ECO:0000313" key="2">
    <source>
        <dbReference type="EMBL" id="RHC19690.1"/>
    </source>
</evidence>
<dbReference type="Proteomes" id="UP000283513">
    <property type="component" value="Unassembled WGS sequence"/>
</dbReference>
<sequence>MRKIKPNKTKMEANMKKFIILLLSIFLAMSLAACGNKTDSRDSSGKTEIKDAKELLTTVWNSYEEDEKFAIAGGDMTEENMTEDAPGTFGITDADELDRMLGFPAADAEKIDNAASIMHMMNANTFTCGAYHLKNADDVKSVAADLKENVMGRQWMCGFPDKLVVISLDDYLVSVFGNEELVNTFKDKLTQTYENAKVISEDGIV</sequence>
<feature type="signal peptide" evidence="1">
    <location>
        <begin position="1"/>
        <end position="33"/>
    </location>
</feature>
<keyword evidence="1" id="KW-0732">Signal</keyword>
<dbReference type="EMBL" id="QSHO01000002">
    <property type="protein sequence ID" value="RHC19690.1"/>
    <property type="molecule type" value="Genomic_DNA"/>
</dbReference>
<reference evidence="2 3" key="1">
    <citation type="submission" date="2018-08" db="EMBL/GenBank/DDBJ databases">
        <title>A genome reference for cultivated species of the human gut microbiota.</title>
        <authorList>
            <person name="Zou Y."/>
            <person name="Xue W."/>
            <person name="Luo G."/>
        </authorList>
    </citation>
    <scope>NUCLEOTIDE SEQUENCE [LARGE SCALE GENOMIC DNA]</scope>
    <source>
        <strain evidence="2 3">AM37-1AC</strain>
    </source>
</reference>
<dbReference type="PROSITE" id="PS51257">
    <property type="entry name" value="PROKAR_LIPOPROTEIN"/>
    <property type="match status" value="1"/>
</dbReference>